<dbReference type="EMBL" id="FOGT01000007">
    <property type="protein sequence ID" value="SES06334.1"/>
    <property type="molecule type" value="Genomic_DNA"/>
</dbReference>
<comment type="similarity">
    <text evidence="8">Belongs to the TRAP transporter small permease family.</text>
</comment>
<feature type="transmembrane region" description="Helical" evidence="9">
    <location>
        <begin position="135"/>
        <end position="160"/>
    </location>
</feature>
<proteinExistence type="inferred from homology"/>
<dbReference type="InterPro" id="IPR055348">
    <property type="entry name" value="DctQ"/>
</dbReference>
<comment type="subcellular location">
    <subcellularLocation>
        <location evidence="1">Cell inner membrane</location>
        <topology evidence="1">Multi-pass membrane protein</topology>
    </subcellularLocation>
</comment>
<organism evidence="11 12">
    <name type="scientific">Salipaludibacillus aurantiacus</name>
    <dbReference type="NCBI Taxonomy" id="1601833"/>
    <lineage>
        <taxon>Bacteria</taxon>
        <taxon>Bacillati</taxon>
        <taxon>Bacillota</taxon>
        <taxon>Bacilli</taxon>
        <taxon>Bacillales</taxon>
        <taxon>Bacillaceae</taxon>
    </lineage>
</organism>
<evidence type="ECO:0000313" key="11">
    <source>
        <dbReference type="EMBL" id="SES06334.1"/>
    </source>
</evidence>
<dbReference type="PANTHER" id="PTHR35011:SF2">
    <property type="entry name" value="2,3-DIKETO-L-GULONATE TRAP TRANSPORTER SMALL PERMEASE PROTEIN YIAM"/>
    <property type="match status" value="1"/>
</dbReference>
<accession>A0A1H9UAZ9</accession>
<evidence type="ECO:0000256" key="3">
    <source>
        <dbReference type="ARBA" id="ARBA00022475"/>
    </source>
</evidence>
<dbReference type="PANTHER" id="PTHR35011">
    <property type="entry name" value="2,3-DIKETO-L-GULONATE TRAP TRANSPORTER SMALL PERMEASE PROTEIN YIAM"/>
    <property type="match status" value="1"/>
</dbReference>
<dbReference type="Proteomes" id="UP000198571">
    <property type="component" value="Unassembled WGS sequence"/>
</dbReference>
<evidence type="ECO:0000259" key="10">
    <source>
        <dbReference type="Pfam" id="PF04290"/>
    </source>
</evidence>
<sequence length="179" mass="20711">MAQTNTQKKKNWFEYIIDWTELAASVLLIGLTITVFGEVLSRYVFRAPLVFSNELTQLLFPWLIFVAAISVTKQDGHLAVSYFRDQLPYRLQKILFLFSKVVMLFFSVYMAVASFRYVDNVSNQIMPVMRISRGWLSASVTVAFIFISIILIYQIVMILLNKLDVPREEDALDDLGHDR</sequence>
<keyword evidence="3" id="KW-1003">Cell membrane</keyword>
<gene>
    <name evidence="11" type="ORF">SAMN05518684_10776</name>
</gene>
<dbReference type="AlphaFoldDB" id="A0A1H9UAZ9"/>
<reference evidence="12" key="1">
    <citation type="submission" date="2016-10" db="EMBL/GenBank/DDBJ databases">
        <authorList>
            <person name="Varghese N."/>
            <person name="Submissions S."/>
        </authorList>
    </citation>
    <scope>NUCLEOTIDE SEQUENCE [LARGE SCALE GENOMIC DNA]</scope>
    <source>
        <strain evidence="12">S9</strain>
    </source>
</reference>
<evidence type="ECO:0000256" key="7">
    <source>
        <dbReference type="ARBA" id="ARBA00023136"/>
    </source>
</evidence>
<dbReference type="GO" id="GO:0022857">
    <property type="term" value="F:transmembrane transporter activity"/>
    <property type="evidence" value="ECO:0007669"/>
    <property type="project" value="TreeGrafter"/>
</dbReference>
<protein>
    <submittedName>
        <fullName evidence="11">TRAP-type C4-dicarboxylate transport system, small permease component</fullName>
    </submittedName>
</protein>
<dbReference type="InterPro" id="IPR007387">
    <property type="entry name" value="TRAP_DctQ"/>
</dbReference>
<evidence type="ECO:0000313" key="12">
    <source>
        <dbReference type="Proteomes" id="UP000198571"/>
    </source>
</evidence>
<evidence type="ECO:0000256" key="5">
    <source>
        <dbReference type="ARBA" id="ARBA00022692"/>
    </source>
</evidence>
<keyword evidence="12" id="KW-1185">Reference proteome</keyword>
<dbReference type="STRING" id="1601833.SAMN05518684_10776"/>
<feature type="transmembrane region" description="Helical" evidence="9">
    <location>
        <begin position="12"/>
        <end position="35"/>
    </location>
</feature>
<name>A0A1H9UAZ9_9BACI</name>
<dbReference type="Pfam" id="PF04290">
    <property type="entry name" value="DctQ"/>
    <property type="match status" value="1"/>
</dbReference>
<keyword evidence="2" id="KW-0813">Transport</keyword>
<evidence type="ECO:0000256" key="8">
    <source>
        <dbReference type="ARBA" id="ARBA00038436"/>
    </source>
</evidence>
<evidence type="ECO:0000256" key="2">
    <source>
        <dbReference type="ARBA" id="ARBA00022448"/>
    </source>
</evidence>
<keyword evidence="5 9" id="KW-0812">Transmembrane</keyword>
<evidence type="ECO:0000256" key="4">
    <source>
        <dbReference type="ARBA" id="ARBA00022519"/>
    </source>
</evidence>
<feature type="transmembrane region" description="Helical" evidence="9">
    <location>
        <begin position="55"/>
        <end position="73"/>
    </location>
</feature>
<feature type="domain" description="Tripartite ATP-independent periplasmic transporters DctQ component" evidence="10">
    <location>
        <begin position="32"/>
        <end position="157"/>
    </location>
</feature>
<dbReference type="GO" id="GO:0005886">
    <property type="term" value="C:plasma membrane"/>
    <property type="evidence" value="ECO:0007669"/>
    <property type="project" value="UniProtKB-SubCell"/>
</dbReference>
<evidence type="ECO:0000256" key="1">
    <source>
        <dbReference type="ARBA" id="ARBA00004429"/>
    </source>
</evidence>
<keyword evidence="6 9" id="KW-1133">Transmembrane helix</keyword>
<keyword evidence="7 9" id="KW-0472">Membrane</keyword>
<dbReference type="RefSeq" id="WP_245733056.1">
    <property type="nucleotide sequence ID" value="NZ_FOGT01000007.1"/>
</dbReference>
<feature type="transmembrane region" description="Helical" evidence="9">
    <location>
        <begin position="94"/>
        <end position="115"/>
    </location>
</feature>
<evidence type="ECO:0000256" key="6">
    <source>
        <dbReference type="ARBA" id="ARBA00022989"/>
    </source>
</evidence>
<keyword evidence="4" id="KW-0997">Cell inner membrane</keyword>
<dbReference type="GO" id="GO:0015740">
    <property type="term" value="P:C4-dicarboxylate transport"/>
    <property type="evidence" value="ECO:0007669"/>
    <property type="project" value="TreeGrafter"/>
</dbReference>
<evidence type="ECO:0000256" key="9">
    <source>
        <dbReference type="SAM" id="Phobius"/>
    </source>
</evidence>